<organism evidence="2 3">
    <name type="scientific">Austropuccinia psidii MF-1</name>
    <dbReference type="NCBI Taxonomy" id="1389203"/>
    <lineage>
        <taxon>Eukaryota</taxon>
        <taxon>Fungi</taxon>
        <taxon>Dikarya</taxon>
        <taxon>Basidiomycota</taxon>
        <taxon>Pucciniomycotina</taxon>
        <taxon>Pucciniomycetes</taxon>
        <taxon>Pucciniales</taxon>
        <taxon>Sphaerophragmiaceae</taxon>
        <taxon>Austropuccinia</taxon>
    </lineage>
</organism>
<keyword evidence="3" id="KW-1185">Reference proteome</keyword>
<protein>
    <submittedName>
        <fullName evidence="2">Uncharacterized protein</fullName>
    </submittedName>
</protein>
<evidence type="ECO:0000313" key="2">
    <source>
        <dbReference type="EMBL" id="MBW0549768.1"/>
    </source>
</evidence>
<evidence type="ECO:0000313" key="3">
    <source>
        <dbReference type="Proteomes" id="UP000765509"/>
    </source>
</evidence>
<dbReference type="EMBL" id="AVOT02055163">
    <property type="protein sequence ID" value="MBW0549768.1"/>
    <property type="molecule type" value="Genomic_DNA"/>
</dbReference>
<evidence type="ECO:0000256" key="1">
    <source>
        <dbReference type="SAM" id="MobiDB-lite"/>
    </source>
</evidence>
<dbReference type="Proteomes" id="UP000765509">
    <property type="component" value="Unassembled WGS sequence"/>
</dbReference>
<reference evidence="2" key="1">
    <citation type="submission" date="2021-03" db="EMBL/GenBank/DDBJ databases">
        <title>Draft genome sequence of rust myrtle Austropuccinia psidii MF-1, a brazilian biotype.</title>
        <authorList>
            <person name="Quecine M.C."/>
            <person name="Pachon D.M.R."/>
            <person name="Bonatelli M.L."/>
            <person name="Correr F.H."/>
            <person name="Franceschini L.M."/>
            <person name="Leite T.F."/>
            <person name="Margarido G.R.A."/>
            <person name="Almeida C.A."/>
            <person name="Ferrarezi J.A."/>
            <person name="Labate C.A."/>
        </authorList>
    </citation>
    <scope>NUCLEOTIDE SEQUENCE</scope>
    <source>
        <strain evidence="2">MF-1</strain>
    </source>
</reference>
<feature type="region of interest" description="Disordered" evidence="1">
    <location>
        <begin position="33"/>
        <end position="55"/>
    </location>
</feature>
<comment type="caution">
    <text evidence="2">The sequence shown here is derived from an EMBL/GenBank/DDBJ whole genome shotgun (WGS) entry which is preliminary data.</text>
</comment>
<gene>
    <name evidence="2" type="ORF">O181_089483</name>
</gene>
<accession>A0A9Q3P4T8</accession>
<sequence length="355" mass="40837">MGPPESKAFQRLSLLMKDISIVTSQLSKMMTSNYSLNDSTSHRRGKKPKAHSEAWKKNHSQGECCSYGSLSLRPTANLQSRSPRTTKDFNLKFFRCTGSQSCGKEEKTMATKKKKYKSNFKDTLATNTSYRTASIPKAIDNSTMTKEIITKEEYDTHFDSKSTNANTIKANSNLSIQKRTKTMNDKRTLSSNQLDTNNNEIYNIKEEKSRPTTSRASSRIDEIKLATIDTTVNKNEETTILNKIVNYIERKIKNQPIPTKGRVSTTLKNITTYIDNRKDIYHLLNSDNHIDNLYISTRDILKGEKCSEGILNKDKLVILKYFIYSTTDRNNFYHTDKNIQEIITKIQKTYTIYYK</sequence>
<dbReference type="AlphaFoldDB" id="A0A9Q3P4T8"/>
<proteinExistence type="predicted"/>
<name>A0A9Q3P4T8_9BASI</name>